<gene>
    <name evidence="2" type="ORF">ALP74_200389</name>
</gene>
<protein>
    <submittedName>
        <fullName evidence="2">Uncharacterized protein</fullName>
    </submittedName>
</protein>
<feature type="region of interest" description="Disordered" evidence="1">
    <location>
        <begin position="1"/>
        <end position="41"/>
    </location>
</feature>
<evidence type="ECO:0000256" key="1">
    <source>
        <dbReference type="SAM" id="MobiDB-lite"/>
    </source>
</evidence>
<dbReference type="EMBL" id="RBSH01000332">
    <property type="protein sequence ID" value="RMR94083.1"/>
    <property type="molecule type" value="Genomic_DNA"/>
</dbReference>
<evidence type="ECO:0000313" key="3">
    <source>
        <dbReference type="Proteomes" id="UP000272613"/>
    </source>
</evidence>
<dbReference type="AlphaFoldDB" id="A0AB37QIM0"/>
<accession>A0AB37QIM0</accession>
<feature type="compositionally biased region" description="Low complexity" evidence="1">
    <location>
        <begin position="1"/>
        <end position="16"/>
    </location>
</feature>
<proteinExistence type="predicted"/>
<comment type="caution">
    <text evidence="2">The sequence shown here is derived from an EMBL/GenBank/DDBJ whole genome shotgun (WGS) entry which is preliminary data.</text>
</comment>
<reference evidence="2 3" key="1">
    <citation type="submission" date="2018-08" db="EMBL/GenBank/DDBJ databases">
        <title>Recombination of ecologically and evolutionarily significant loci maintains genetic cohesion in the Pseudomonas syringae species complex.</title>
        <authorList>
            <person name="Dillon M."/>
            <person name="Thakur S."/>
            <person name="Almeida R.N.D."/>
            <person name="Weir B.S."/>
            <person name="Guttman D.S."/>
        </authorList>
    </citation>
    <scope>NUCLEOTIDE SEQUENCE [LARGE SCALE GENOMIC DNA]</scope>
    <source>
        <strain evidence="2 3">ICMP 5019</strain>
    </source>
</reference>
<feature type="compositionally biased region" description="Polar residues" evidence="1">
    <location>
        <begin position="32"/>
        <end position="41"/>
    </location>
</feature>
<dbReference type="Proteomes" id="UP000272613">
    <property type="component" value="Unassembled WGS sequence"/>
</dbReference>
<name>A0AB37QIM0_9PSED</name>
<evidence type="ECO:0000313" key="2">
    <source>
        <dbReference type="EMBL" id="RMR94083.1"/>
    </source>
</evidence>
<organism evidence="2 3">
    <name type="scientific">Pseudomonas coronafaciens pv. garcae</name>
    <dbReference type="NCBI Taxonomy" id="251653"/>
    <lineage>
        <taxon>Bacteria</taxon>
        <taxon>Pseudomonadati</taxon>
        <taxon>Pseudomonadota</taxon>
        <taxon>Gammaproteobacteria</taxon>
        <taxon>Pseudomonadales</taxon>
        <taxon>Pseudomonadaceae</taxon>
        <taxon>Pseudomonas</taxon>
        <taxon>Pseudomonas coronafaciens</taxon>
    </lineage>
</organism>
<sequence length="41" mass="4484">MKSARQAASQAAFAGFRQEEMRGGSHYGMSGSKRSFLTTRT</sequence>